<evidence type="ECO:0000313" key="2">
    <source>
        <dbReference type="EMBL" id="RYO80512.1"/>
    </source>
</evidence>
<gene>
    <name evidence="2" type="ORF">DL762_007602</name>
</gene>
<evidence type="ECO:0000256" key="1">
    <source>
        <dbReference type="SAM" id="MobiDB-lite"/>
    </source>
</evidence>
<dbReference type="Proteomes" id="UP000294003">
    <property type="component" value="Unassembled WGS sequence"/>
</dbReference>
<name>A0ABY0H321_9PEZI</name>
<comment type="caution">
    <text evidence="2">The sequence shown here is derived from an EMBL/GenBank/DDBJ whole genome shotgun (WGS) entry which is preliminary data.</text>
</comment>
<dbReference type="EMBL" id="QJNS01000287">
    <property type="protein sequence ID" value="RYO80512.1"/>
    <property type="molecule type" value="Genomic_DNA"/>
</dbReference>
<evidence type="ECO:0000313" key="3">
    <source>
        <dbReference type="Proteomes" id="UP000294003"/>
    </source>
</evidence>
<feature type="compositionally biased region" description="Basic and acidic residues" evidence="1">
    <location>
        <begin position="39"/>
        <end position="52"/>
    </location>
</feature>
<feature type="region of interest" description="Disordered" evidence="1">
    <location>
        <begin position="1"/>
        <end position="64"/>
    </location>
</feature>
<keyword evidence="3" id="KW-1185">Reference proteome</keyword>
<proteinExistence type="predicted"/>
<accession>A0ABY0H321</accession>
<evidence type="ECO:0008006" key="4">
    <source>
        <dbReference type="Google" id="ProtNLM"/>
    </source>
</evidence>
<protein>
    <recommendedName>
        <fullName evidence="4">ASX DEUBAD domain-containing protein</fullName>
    </recommendedName>
</protein>
<reference evidence="2 3" key="1">
    <citation type="submission" date="2018-06" db="EMBL/GenBank/DDBJ databases">
        <title>Complete Genomes of Monosporascus.</title>
        <authorList>
            <person name="Robinson A.J."/>
            <person name="Natvig D.O."/>
        </authorList>
    </citation>
    <scope>NUCLEOTIDE SEQUENCE [LARGE SCALE GENOMIC DNA]</scope>
    <source>
        <strain evidence="2 3">CBS 609.92</strain>
    </source>
</reference>
<feature type="compositionally biased region" description="Polar residues" evidence="1">
    <location>
        <begin position="10"/>
        <end position="23"/>
    </location>
</feature>
<sequence length="197" mass="22150">MGSVVKKPASNGQSSSTKNSASQKKGAITKPKRAKRPLSHGDKLELDDHAPSTDKAAPFQKRKPFDRNEINQLIDFAPDMLEDYIKSCELIYTFKQNNVEEPTDIEGLLPPIQDHVTVYDGEQDEVPDIYLLRPPALLGWPELGLGVHREPLEPRTALDWKTLGPFDNFGGEGGECEQRWRGLDDEQWIEVDALEDI</sequence>
<organism evidence="2 3">
    <name type="scientific">Monosporascus cannonballus</name>
    <dbReference type="NCBI Taxonomy" id="155416"/>
    <lineage>
        <taxon>Eukaryota</taxon>
        <taxon>Fungi</taxon>
        <taxon>Dikarya</taxon>
        <taxon>Ascomycota</taxon>
        <taxon>Pezizomycotina</taxon>
        <taxon>Sordariomycetes</taxon>
        <taxon>Xylariomycetidae</taxon>
        <taxon>Xylariales</taxon>
        <taxon>Xylariales incertae sedis</taxon>
        <taxon>Monosporascus</taxon>
    </lineage>
</organism>